<evidence type="ECO:0000313" key="2">
    <source>
        <dbReference type="EMBL" id="QHT17856.1"/>
    </source>
</evidence>
<feature type="region of interest" description="Disordered" evidence="1">
    <location>
        <begin position="1"/>
        <end position="30"/>
    </location>
</feature>
<name>A0A6C0DLP7_9ZZZZ</name>
<dbReference type="EMBL" id="MN739646">
    <property type="protein sequence ID" value="QHT17856.1"/>
    <property type="molecule type" value="Genomic_DNA"/>
</dbReference>
<organism evidence="2">
    <name type="scientific">viral metagenome</name>
    <dbReference type="NCBI Taxonomy" id="1070528"/>
    <lineage>
        <taxon>unclassified sequences</taxon>
        <taxon>metagenomes</taxon>
        <taxon>organismal metagenomes</taxon>
    </lineage>
</organism>
<feature type="region of interest" description="Disordered" evidence="1">
    <location>
        <begin position="45"/>
        <end position="74"/>
    </location>
</feature>
<accession>A0A6C0DLP7</accession>
<proteinExistence type="predicted"/>
<reference evidence="2" key="1">
    <citation type="journal article" date="2020" name="Nature">
        <title>Giant virus diversity and host interactions through global metagenomics.</title>
        <authorList>
            <person name="Schulz F."/>
            <person name="Roux S."/>
            <person name="Paez-Espino D."/>
            <person name="Jungbluth S."/>
            <person name="Walsh D.A."/>
            <person name="Denef V.J."/>
            <person name="McMahon K.D."/>
            <person name="Konstantinidis K.T."/>
            <person name="Eloe-Fadrosh E.A."/>
            <person name="Kyrpides N.C."/>
            <person name="Woyke T."/>
        </authorList>
    </citation>
    <scope>NUCLEOTIDE SEQUENCE</scope>
    <source>
        <strain evidence="2">GVMAG-M-3300023174-3</strain>
    </source>
</reference>
<dbReference type="AlphaFoldDB" id="A0A6C0DLP7"/>
<evidence type="ECO:0000256" key="1">
    <source>
        <dbReference type="SAM" id="MobiDB-lite"/>
    </source>
</evidence>
<sequence length="394" mass="45188">MSEEPLKKRRGRKKKSDDVTPPAPTEIENNITVVIEEPEIVAQPPVETVAKKRGRKPKGGKLITKDPEKNSSPQPVANIILHLKCSMQDLMDHNAKINQLVTDPMSYNPLIPPNIMTYNMDENKSFSTYDSESVNLFAEKEKMKTNADYAYAESNAQSQCTTTQLCSACNSKLETPDEATKNGTKNGTKNDIIEDEDDDINMKDVSSKLKKLKLQLYKNSNQDKKSACFWCTYEYDNPSCYIPKYEVDGQLCGYGSFCRPECAVGYLMKENIDDSTKFERYHLLNQMYSKIYNYKKNIKPAPNPYFLLEKFYGNLSIQEYRKLLKTEHMLMVIEKPMTRILPELHEDNDDFVLNIYGGKSAQNNNNSHVYKVKRQSEKQKGPSKTTIMKETFGF</sequence>
<protein>
    <recommendedName>
        <fullName evidence="3">MYM-type domain-containing protein</fullName>
    </recommendedName>
</protein>
<feature type="region of interest" description="Disordered" evidence="1">
    <location>
        <begin position="374"/>
        <end position="394"/>
    </location>
</feature>
<evidence type="ECO:0008006" key="3">
    <source>
        <dbReference type="Google" id="ProtNLM"/>
    </source>
</evidence>